<organism evidence="2 3">
    <name type="scientific">Micromonospora harpali</name>
    <dbReference type="NCBI Taxonomy" id="1490225"/>
    <lineage>
        <taxon>Bacteria</taxon>
        <taxon>Bacillati</taxon>
        <taxon>Actinomycetota</taxon>
        <taxon>Actinomycetes</taxon>
        <taxon>Micromonosporales</taxon>
        <taxon>Micromonosporaceae</taxon>
        <taxon>Micromonospora</taxon>
    </lineage>
</organism>
<dbReference type="Gene3D" id="1.10.260.40">
    <property type="entry name" value="lambda repressor-like DNA-binding domains"/>
    <property type="match status" value="1"/>
</dbReference>
<dbReference type="SMART" id="SM00530">
    <property type="entry name" value="HTH_XRE"/>
    <property type="match status" value="1"/>
</dbReference>
<dbReference type="Pfam" id="PF13560">
    <property type="entry name" value="HTH_31"/>
    <property type="match status" value="1"/>
</dbReference>
<proteinExistence type="predicted"/>
<keyword evidence="3" id="KW-1185">Reference proteome</keyword>
<dbReference type="InterPro" id="IPR001387">
    <property type="entry name" value="Cro/C1-type_HTH"/>
</dbReference>
<dbReference type="SUPFAM" id="SSF48452">
    <property type="entry name" value="TPR-like"/>
    <property type="match status" value="1"/>
</dbReference>
<evidence type="ECO:0000259" key="1">
    <source>
        <dbReference type="SMART" id="SM00530"/>
    </source>
</evidence>
<dbReference type="RefSeq" id="WP_343448273.1">
    <property type="nucleotide sequence ID" value="NZ_CP158970.1"/>
</dbReference>
<evidence type="ECO:0000313" key="3">
    <source>
        <dbReference type="Proteomes" id="UP001596207"/>
    </source>
</evidence>
<accession>A0ABW1HVU1</accession>
<reference evidence="3" key="1">
    <citation type="journal article" date="2019" name="Int. J. Syst. Evol. Microbiol.">
        <title>The Global Catalogue of Microorganisms (GCM) 10K type strain sequencing project: providing services to taxonomists for standard genome sequencing and annotation.</title>
        <authorList>
            <consortium name="The Broad Institute Genomics Platform"/>
            <consortium name="The Broad Institute Genome Sequencing Center for Infectious Disease"/>
            <person name="Wu L."/>
            <person name="Ma J."/>
        </authorList>
    </citation>
    <scope>NUCLEOTIDE SEQUENCE [LARGE SCALE GENOMIC DNA]</scope>
    <source>
        <strain evidence="3">CGMCC 4.7173</strain>
    </source>
</reference>
<dbReference type="InterPro" id="IPR011990">
    <property type="entry name" value="TPR-like_helical_dom_sf"/>
</dbReference>
<dbReference type="SUPFAM" id="SSF47413">
    <property type="entry name" value="lambda repressor-like DNA-binding domains"/>
    <property type="match status" value="1"/>
</dbReference>
<gene>
    <name evidence="2" type="ORF">ACFPZ4_22915</name>
</gene>
<dbReference type="EMBL" id="JBHSQQ010000177">
    <property type="protein sequence ID" value="MFC5944312.1"/>
    <property type="molecule type" value="Genomic_DNA"/>
</dbReference>
<dbReference type="Proteomes" id="UP001596207">
    <property type="component" value="Unassembled WGS sequence"/>
</dbReference>
<dbReference type="InterPro" id="IPR010982">
    <property type="entry name" value="Lambda_DNA-bd_dom_sf"/>
</dbReference>
<name>A0ABW1HVU1_9ACTN</name>
<comment type="caution">
    <text evidence="2">The sequence shown here is derived from an EMBL/GenBank/DDBJ whole genome shotgun (WGS) entry which is preliminary data.</text>
</comment>
<feature type="domain" description="HTH cro/C1-type" evidence="1">
    <location>
        <begin position="10"/>
        <end position="65"/>
    </location>
</feature>
<evidence type="ECO:0000313" key="2">
    <source>
        <dbReference type="EMBL" id="MFC5944312.1"/>
    </source>
</evidence>
<protein>
    <submittedName>
        <fullName evidence="2">Helix-turn-helix domain-containing protein</fullName>
    </submittedName>
</protein>
<dbReference type="CDD" id="cd00093">
    <property type="entry name" value="HTH_XRE"/>
    <property type="match status" value="1"/>
</dbReference>
<sequence>MSVSSRFAVRLRELLRERGVSFRALAARTYYGKSYLHDLAHGRKPPTPEVAARLDDALAAGGELVCLAGVLRDGRWEIDCAALWRHCDAEQLADLLVTTVPGPDNAAELAHQWLIADPPQRYELSAGRQVGTETVARVERRVGQLRRLDDHVGGAQTHAMVFAELEATAGLLRAGTHSEVVGRRLLAAAADLCQLAGFVAEDAGRTADARRYYLAGMRAAHAAGDTASAANCLSTLSYLEAGTGDRRLAVTLARSAYAGGRQAAEATGRALLLERVAWAHARAGEASQAERALGMVEEAYARRDPSAAPPWAYWLSADEVEIMAGRVWTELRRPLRAVPILERVVAGYGSEVPRESSLYLTWLAEALLQAGEVERAADVAGRALELARRAQSQRATRRVAELRRLLVEVAANSVAAREFVDLSTDLSVAGSVGPGGQ</sequence>